<gene>
    <name evidence="1" type="ORF">GCM10023116_16050</name>
</gene>
<accession>A0ABP8V0C8</accession>
<organism evidence="1 2">
    <name type="scientific">Kistimonas scapharcae</name>
    <dbReference type="NCBI Taxonomy" id="1036133"/>
    <lineage>
        <taxon>Bacteria</taxon>
        <taxon>Pseudomonadati</taxon>
        <taxon>Pseudomonadota</taxon>
        <taxon>Gammaproteobacteria</taxon>
        <taxon>Oceanospirillales</taxon>
        <taxon>Endozoicomonadaceae</taxon>
        <taxon>Kistimonas</taxon>
    </lineage>
</organism>
<dbReference type="EMBL" id="BAABFL010000130">
    <property type="protein sequence ID" value="GAA4649331.1"/>
    <property type="molecule type" value="Genomic_DNA"/>
</dbReference>
<dbReference type="Proteomes" id="UP001500604">
    <property type="component" value="Unassembled WGS sequence"/>
</dbReference>
<reference evidence="2" key="1">
    <citation type="journal article" date="2019" name="Int. J. Syst. Evol. Microbiol.">
        <title>The Global Catalogue of Microorganisms (GCM) 10K type strain sequencing project: providing services to taxonomists for standard genome sequencing and annotation.</title>
        <authorList>
            <consortium name="The Broad Institute Genomics Platform"/>
            <consortium name="The Broad Institute Genome Sequencing Center for Infectious Disease"/>
            <person name="Wu L."/>
            <person name="Ma J."/>
        </authorList>
    </citation>
    <scope>NUCLEOTIDE SEQUENCE [LARGE SCALE GENOMIC DNA]</scope>
    <source>
        <strain evidence="2">JCM 17805</strain>
    </source>
</reference>
<comment type="caution">
    <text evidence="1">The sequence shown here is derived from an EMBL/GenBank/DDBJ whole genome shotgun (WGS) entry which is preliminary data.</text>
</comment>
<dbReference type="RefSeq" id="WP_345195138.1">
    <property type="nucleotide sequence ID" value="NZ_BAABFL010000130.1"/>
</dbReference>
<name>A0ABP8V0C8_9GAMM</name>
<protein>
    <submittedName>
        <fullName evidence="1">Uncharacterized protein</fullName>
    </submittedName>
</protein>
<evidence type="ECO:0000313" key="1">
    <source>
        <dbReference type="EMBL" id="GAA4649331.1"/>
    </source>
</evidence>
<evidence type="ECO:0000313" key="2">
    <source>
        <dbReference type="Proteomes" id="UP001500604"/>
    </source>
</evidence>
<sequence length="79" mass="8631">MTGCESGGGGGVLAQPVPSADIKAMTKAVSLDISQTPLMTLDGDYMTVKINYFPHRSTMFNESRKTEFFFMHNPRGLSI</sequence>
<keyword evidence="2" id="KW-1185">Reference proteome</keyword>
<proteinExistence type="predicted"/>